<keyword evidence="3" id="KW-1185">Reference proteome</keyword>
<feature type="chain" id="PRO_5044258500" description="Reticulon-like protein" evidence="1">
    <location>
        <begin position="20"/>
        <end position="229"/>
    </location>
</feature>
<gene>
    <name evidence="2" type="ORF">AB1Y20_009574</name>
</gene>
<sequence>MAALAMLAACAYLPSFHTAARPDAAPVRTSPVYLQGGFGFDDRQMKRFNEMKRADEPLEEELKGLALLGGGAAWLLAASLGCSTWLALLLAFQAFEAAPLLATNQGKLGHRARAAGWATTKRVQAVAREAERRGVTAWCRTRVDELRQWDARTRTSAKLKEGLRRLLDLLRRVGARIRYEAFECGLTPFLQTLPMKLRTWSRRSGLAAYLDKLGAAVQRSWRNAVLRFR</sequence>
<organism evidence="2 3">
    <name type="scientific">Prymnesium parvum</name>
    <name type="common">Toxic golden alga</name>
    <dbReference type="NCBI Taxonomy" id="97485"/>
    <lineage>
        <taxon>Eukaryota</taxon>
        <taxon>Haptista</taxon>
        <taxon>Haptophyta</taxon>
        <taxon>Prymnesiophyceae</taxon>
        <taxon>Prymnesiales</taxon>
        <taxon>Prymnesiaceae</taxon>
        <taxon>Prymnesium</taxon>
    </lineage>
</organism>
<evidence type="ECO:0000256" key="1">
    <source>
        <dbReference type="SAM" id="SignalP"/>
    </source>
</evidence>
<dbReference type="EMBL" id="JBGBPQ010000002">
    <property type="protein sequence ID" value="KAL1528215.1"/>
    <property type="molecule type" value="Genomic_DNA"/>
</dbReference>
<protein>
    <recommendedName>
        <fullName evidence="4">Reticulon-like protein</fullName>
    </recommendedName>
</protein>
<reference evidence="2 3" key="1">
    <citation type="journal article" date="2024" name="Science">
        <title>Giant polyketide synthase enzymes in the biosynthesis of giant marine polyether toxins.</title>
        <authorList>
            <person name="Fallon T.R."/>
            <person name="Shende V.V."/>
            <person name="Wierzbicki I.H."/>
            <person name="Pendleton A.L."/>
            <person name="Watervoot N.F."/>
            <person name="Auber R.P."/>
            <person name="Gonzalez D.J."/>
            <person name="Wisecaver J.H."/>
            <person name="Moore B.S."/>
        </authorList>
    </citation>
    <scope>NUCLEOTIDE SEQUENCE [LARGE SCALE GENOMIC DNA]</scope>
    <source>
        <strain evidence="2 3">12B1</strain>
    </source>
</reference>
<dbReference type="AlphaFoldDB" id="A0AB34K2E2"/>
<evidence type="ECO:0000313" key="2">
    <source>
        <dbReference type="EMBL" id="KAL1528215.1"/>
    </source>
</evidence>
<proteinExistence type="predicted"/>
<evidence type="ECO:0000313" key="3">
    <source>
        <dbReference type="Proteomes" id="UP001515480"/>
    </source>
</evidence>
<name>A0AB34K2E2_PRYPA</name>
<evidence type="ECO:0008006" key="4">
    <source>
        <dbReference type="Google" id="ProtNLM"/>
    </source>
</evidence>
<comment type="caution">
    <text evidence="2">The sequence shown here is derived from an EMBL/GenBank/DDBJ whole genome shotgun (WGS) entry which is preliminary data.</text>
</comment>
<dbReference type="Proteomes" id="UP001515480">
    <property type="component" value="Unassembled WGS sequence"/>
</dbReference>
<accession>A0AB34K2E2</accession>
<keyword evidence="1" id="KW-0732">Signal</keyword>
<feature type="signal peptide" evidence="1">
    <location>
        <begin position="1"/>
        <end position="19"/>
    </location>
</feature>